<dbReference type="PROSITE" id="PS50977">
    <property type="entry name" value="HTH_TETR_2"/>
    <property type="match status" value="1"/>
</dbReference>
<evidence type="ECO:0000256" key="1">
    <source>
        <dbReference type="ARBA" id="ARBA00023015"/>
    </source>
</evidence>
<evidence type="ECO:0000256" key="3">
    <source>
        <dbReference type="ARBA" id="ARBA00023163"/>
    </source>
</evidence>
<sequence length="212" mass="23074">MKLKTEAKRQAIIDTAAQVFRSVGFERSSMAEICARVGGSKATIYNYFSSKEELFTEVMLQSTEAEFEAVLSFIDASAGDLGAMLRNFGERFLDLLYSPEVQAARHLAIAQARHSDIGRLVYERGVLRSQSLIAQFLGESMREGKLRQADPTVATRHLVALLESELLDRFLFQLPGAITPAEISGCTARAVDAFLAAYAPPPLQAPSPSSGG</sequence>
<evidence type="ECO:0000259" key="5">
    <source>
        <dbReference type="PROSITE" id="PS50977"/>
    </source>
</evidence>
<dbReference type="SUPFAM" id="SSF46689">
    <property type="entry name" value="Homeodomain-like"/>
    <property type="match status" value="1"/>
</dbReference>
<dbReference type="AlphaFoldDB" id="A0A8J7J7Y0"/>
<dbReference type="GO" id="GO:0000976">
    <property type="term" value="F:transcription cis-regulatory region binding"/>
    <property type="evidence" value="ECO:0007669"/>
    <property type="project" value="TreeGrafter"/>
</dbReference>
<keyword evidence="7" id="KW-1185">Reference proteome</keyword>
<dbReference type="PRINTS" id="PR00455">
    <property type="entry name" value="HTHTETR"/>
</dbReference>
<dbReference type="Gene3D" id="1.10.10.60">
    <property type="entry name" value="Homeodomain-like"/>
    <property type="match status" value="1"/>
</dbReference>
<dbReference type="InterPro" id="IPR036271">
    <property type="entry name" value="Tet_transcr_reg_TetR-rel_C_sf"/>
</dbReference>
<dbReference type="Pfam" id="PF14246">
    <property type="entry name" value="TetR_C_7"/>
    <property type="match status" value="1"/>
</dbReference>
<dbReference type="Gene3D" id="1.10.357.10">
    <property type="entry name" value="Tetracycline Repressor, domain 2"/>
    <property type="match status" value="1"/>
</dbReference>
<feature type="domain" description="HTH tetR-type" evidence="5">
    <location>
        <begin position="6"/>
        <end position="66"/>
    </location>
</feature>
<evidence type="ECO:0000313" key="7">
    <source>
        <dbReference type="Proteomes" id="UP000636888"/>
    </source>
</evidence>
<comment type="caution">
    <text evidence="6">The sequence shown here is derived from an EMBL/GenBank/DDBJ whole genome shotgun (WGS) entry which is preliminary data.</text>
</comment>
<keyword evidence="1" id="KW-0805">Transcription regulation</keyword>
<dbReference type="Proteomes" id="UP000636888">
    <property type="component" value="Unassembled WGS sequence"/>
</dbReference>
<dbReference type="FunFam" id="1.10.10.60:FF:000141">
    <property type="entry name" value="TetR family transcriptional regulator"/>
    <property type="match status" value="1"/>
</dbReference>
<proteinExistence type="predicted"/>
<evidence type="ECO:0000313" key="6">
    <source>
        <dbReference type="EMBL" id="MBJ6725546.1"/>
    </source>
</evidence>
<accession>A0A8J7J7Y0</accession>
<dbReference type="EMBL" id="JAEMHM010000009">
    <property type="protein sequence ID" value="MBJ6725546.1"/>
    <property type="molecule type" value="Genomic_DNA"/>
</dbReference>
<dbReference type="PANTHER" id="PTHR30055:SF119">
    <property type="entry name" value="NALC"/>
    <property type="match status" value="1"/>
</dbReference>
<dbReference type="RefSeq" id="WP_199384436.1">
    <property type="nucleotide sequence ID" value="NZ_JAEMHM010000009.1"/>
</dbReference>
<name>A0A8J7J7Y0_9BACT</name>
<dbReference type="Pfam" id="PF00440">
    <property type="entry name" value="TetR_N"/>
    <property type="match status" value="1"/>
</dbReference>
<keyword evidence="2 4" id="KW-0238">DNA-binding</keyword>
<dbReference type="SUPFAM" id="SSF48498">
    <property type="entry name" value="Tetracyclin repressor-like, C-terminal domain"/>
    <property type="match status" value="1"/>
</dbReference>
<dbReference type="InterPro" id="IPR009057">
    <property type="entry name" value="Homeodomain-like_sf"/>
</dbReference>
<evidence type="ECO:0000256" key="4">
    <source>
        <dbReference type="PROSITE-ProRule" id="PRU00335"/>
    </source>
</evidence>
<keyword evidence="3" id="KW-0804">Transcription</keyword>
<dbReference type="PANTHER" id="PTHR30055">
    <property type="entry name" value="HTH-TYPE TRANSCRIPTIONAL REGULATOR RUTR"/>
    <property type="match status" value="1"/>
</dbReference>
<dbReference type="InterPro" id="IPR039536">
    <property type="entry name" value="TetR_C_Proteobacteria"/>
</dbReference>
<feature type="DNA-binding region" description="H-T-H motif" evidence="4">
    <location>
        <begin position="29"/>
        <end position="48"/>
    </location>
</feature>
<gene>
    <name evidence="6" type="ORF">JFN93_12570</name>
</gene>
<dbReference type="InterPro" id="IPR001647">
    <property type="entry name" value="HTH_TetR"/>
</dbReference>
<protein>
    <submittedName>
        <fullName evidence="6">TetR/AcrR family transcriptional regulator</fullName>
    </submittedName>
</protein>
<organism evidence="6 7">
    <name type="scientific">Geomesophilobacter sediminis</name>
    <dbReference type="NCBI Taxonomy" id="2798584"/>
    <lineage>
        <taxon>Bacteria</taxon>
        <taxon>Pseudomonadati</taxon>
        <taxon>Thermodesulfobacteriota</taxon>
        <taxon>Desulfuromonadia</taxon>
        <taxon>Geobacterales</taxon>
        <taxon>Geobacteraceae</taxon>
        <taxon>Geomesophilobacter</taxon>
    </lineage>
</organism>
<dbReference type="InterPro" id="IPR050109">
    <property type="entry name" value="HTH-type_TetR-like_transc_reg"/>
</dbReference>
<dbReference type="GO" id="GO:0003700">
    <property type="term" value="F:DNA-binding transcription factor activity"/>
    <property type="evidence" value="ECO:0007669"/>
    <property type="project" value="TreeGrafter"/>
</dbReference>
<evidence type="ECO:0000256" key="2">
    <source>
        <dbReference type="ARBA" id="ARBA00023125"/>
    </source>
</evidence>
<reference evidence="6" key="1">
    <citation type="submission" date="2020-12" db="EMBL/GenBank/DDBJ databases">
        <title>Geomonas sp. Red875, isolated from river sediment.</title>
        <authorList>
            <person name="Xu Z."/>
            <person name="Zhang Z."/>
            <person name="Masuda Y."/>
            <person name="Itoh H."/>
            <person name="Senoo K."/>
        </authorList>
    </citation>
    <scope>NUCLEOTIDE SEQUENCE</scope>
    <source>
        <strain evidence="6">Red875</strain>
    </source>
</reference>